<evidence type="ECO:0000256" key="3">
    <source>
        <dbReference type="SAM" id="Phobius"/>
    </source>
</evidence>
<evidence type="ECO:0000313" key="5">
    <source>
        <dbReference type="Proteomes" id="UP001208017"/>
    </source>
</evidence>
<comment type="subcellular location">
    <subcellularLocation>
        <location evidence="1">Cell surface</location>
    </subcellularLocation>
</comment>
<dbReference type="Proteomes" id="UP001208017">
    <property type="component" value="Unassembled WGS sequence"/>
</dbReference>
<gene>
    <name evidence="4" type="ORF">OS242_15880</name>
</gene>
<feature type="transmembrane region" description="Helical" evidence="3">
    <location>
        <begin position="12"/>
        <end position="36"/>
    </location>
</feature>
<sequence>MRRVHRHSDDHGVTLLEMIMSLTILGLLLPVIAAGLTASTGEWNRAVDRLEARQQALMLLQRVEREIRNGRQFAAQPNGLYFLSAHDQLIRYHVSTTGLLLRDESIVGTSVIGSKIGSCTFTPDPTGKLVRLRFTIVVGRSEVTVDQLLVGKEALP</sequence>
<keyword evidence="2" id="KW-0178">Competence</keyword>
<dbReference type="Pfam" id="PF07963">
    <property type="entry name" value="N_methyl"/>
    <property type="match status" value="1"/>
</dbReference>
<dbReference type="EMBL" id="JAPMLT010000010">
    <property type="protein sequence ID" value="MCX7571430.1"/>
    <property type="molecule type" value="Genomic_DNA"/>
</dbReference>
<organism evidence="4 5">
    <name type="scientific">Tumebacillus lacus</name>
    <dbReference type="NCBI Taxonomy" id="2995335"/>
    <lineage>
        <taxon>Bacteria</taxon>
        <taxon>Bacillati</taxon>
        <taxon>Bacillota</taxon>
        <taxon>Bacilli</taxon>
        <taxon>Bacillales</taxon>
        <taxon>Alicyclobacillaceae</taxon>
        <taxon>Tumebacillus</taxon>
    </lineage>
</organism>
<protein>
    <submittedName>
        <fullName evidence="4">Type II secretion system protein</fullName>
    </submittedName>
</protein>
<dbReference type="RefSeq" id="WP_267152678.1">
    <property type="nucleotide sequence ID" value="NZ_JAPMLT010000010.1"/>
</dbReference>
<comment type="caution">
    <text evidence="4">The sequence shown here is derived from an EMBL/GenBank/DDBJ whole genome shotgun (WGS) entry which is preliminary data.</text>
</comment>
<dbReference type="InterPro" id="IPR012902">
    <property type="entry name" value="N_methyl_site"/>
</dbReference>
<evidence type="ECO:0000313" key="4">
    <source>
        <dbReference type="EMBL" id="MCX7571430.1"/>
    </source>
</evidence>
<keyword evidence="3" id="KW-1133">Transmembrane helix</keyword>
<reference evidence="4 5" key="1">
    <citation type="submission" date="2022-11" db="EMBL/GenBank/DDBJ databases">
        <title>Study of microbial diversity in lake waters.</title>
        <authorList>
            <person name="Zhang J."/>
        </authorList>
    </citation>
    <scope>NUCLEOTIDE SEQUENCE [LARGE SCALE GENOMIC DNA]</scope>
    <source>
        <strain evidence="4 5">DT12</strain>
    </source>
</reference>
<accession>A0ABT3X3G5</accession>
<name>A0ABT3X3G5_9BACL</name>
<evidence type="ECO:0000256" key="2">
    <source>
        <dbReference type="ARBA" id="ARBA00023287"/>
    </source>
</evidence>
<evidence type="ECO:0000256" key="1">
    <source>
        <dbReference type="ARBA" id="ARBA00004241"/>
    </source>
</evidence>
<keyword evidence="3" id="KW-0812">Transmembrane</keyword>
<keyword evidence="5" id="KW-1185">Reference proteome</keyword>
<keyword evidence="3" id="KW-0472">Membrane</keyword>
<dbReference type="NCBIfam" id="TIGR02532">
    <property type="entry name" value="IV_pilin_GFxxxE"/>
    <property type="match status" value="1"/>
</dbReference>
<proteinExistence type="predicted"/>